<keyword evidence="8" id="KW-1185">Reference proteome</keyword>
<evidence type="ECO:0000256" key="5">
    <source>
        <dbReference type="SAM" id="SignalP"/>
    </source>
</evidence>
<dbReference type="GO" id="GO:0006433">
    <property type="term" value="P:prolyl-tRNA aminoacylation"/>
    <property type="evidence" value="ECO:0007669"/>
    <property type="project" value="TreeGrafter"/>
</dbReference>
<dbReference type="PROSITE" id="PS50862">
    <property type="entry name" value="AA_TRNA_LIGASE_II"/>
    <property type="match status" value="1"/>
</dbReference>
<dbReference type="Pfam" id="PF00587">
    <property type="entry name" value="tRNA-synt_2b"/>
    <property type="match status" value="1"/>
</dbReference>
<proteinExistence type="predicted"/>
<reference evidence="7" key="2">
    <citation type="submission" date="2021-05" db="EMBL/GenBank/DDBJ databases">
        <authorList>
            <person name="Pain A."/>
        </authorList>
    </citation>
    <scope>NUCLEOTIDE SEQUENCE</scope>
    <source>
        <strain evidence="7">1802A</strain>
    </source>
</reference>
<dbReference type="InterPro" id="IPR050062">
    <property type="entry name" value="Pro-tRNA_synthetase"/>
</dbReference>
<evidence type="ECO:0000256" key="1">
    <source>
        <dbReference type="ARBA" id="ARBA00022598"/>
    </source>
</evidence>
<keyword evidence="5" id="KW-0732">Signal</keyword>
<dbReference type="GO" id="GO:0004827">
    <property type="term" value="F:proline-tRNA ligase activity"/>
    <property type="evidence" value="ECO:0007669"/>
    <property type="project" value="TreeGrafter"/>
</dbReference>
<evidence type="ECO:0000313" key="7">
    <source>
        <dbReference type="EMBL" id="KAK1937451.1"/>
    </source>
</evidence>
<dbReference type="SUPFAM" id="SSF52954">
    <property type="entry name" value="Class II aaRS ABD-related"/>
    <property type="match status" value="1"/>
</dbReference>
<reference evidence="7" key="1">
    <citation type="journal article" date="2014" name="Nucleic Acids Res.">
        <title>The evolutionary dynamics of variant antigen genes in Babesia reveal a history of genomic innovation underlying host-parasite interaction.</title>
        <authorList>
            <person name="Jackson A.P."/>
            <person name="Otto T.D."/>
            <person name="Darby A."/>
            <person name="Ramaprasad A."/>
            <person name="Xia D."/>
            <person name="Echaide I.E."/>
            <person name="Farber M."/>
            <person name="Gahlot S."/>
            <person name="Gamble J."/>
            <person name="Gupta D."/>
            <person name="Gupta Y."/>
            <person name="Jackson L."/>
            <person name="Malandrin L."/>
            <person name="Malas T.B."/>
            <person name="Moussa E."/>
            <person name="Nair M."/>
            <person name="Reid A.J."/>
            <person name="Sanders M."/>
            <person name="Sharma J."/>
            <person name="Tracey A."/>
            <person name="Quail M.A."/>
            <person name="Weir W."/>
            <person name="Wastling J.M."/>
            <person name="Hall N."/>
            <person name="Willadsen P."/>
            <person name="Lingelbach K."/>
            <person name="Shiels B."/>
            <person name="Tait A."/>
            <person name="Berriman M."/>
            <person name="Allred D.R."/>
            <person name="Pain A."/>
        </authorList>
    </citation>
    <scope>NUCLEOTIDE SEQUENCE</scope>
    <source>
        <strain evidence="7">1802A</strain>
    </source>
</reference>
<dbReference type="InterPro" id="IPR002314">
    <property type="entry name" value="aa-tRNA-synt_IIb"/>
</dbReference>
<dbReference type="GO" id="GO:0005739">
    <property type="term" value="C:mitochondrion"/>
    <property type="evidence" value="ECO:0007669"/>
    <property type="project" value="TreeGrafter"/>
</dbReference>
<comment type="caution">
    <text evidence="7">The sequence shown here is derived from an EMBL/GenBank/DDBJ whole genome shotgun (WGS) entry which is preliminary data.</text>
</comment>
<feature type="domain" description="Aminoacyl-transfer RNA synthetases class-II family profile" evidence="6">
    <location>
        <begin position="123"/>
        <end position="357"/>
    </location>
</feature>
<feature type="chain" id="PRO_5042138992" evidence="5">
    <location>
        <begin position="23"/>
        <end position="502"/>
    </location>
</feature>
<organism evidence="7 8">
    <name type="scientific">Babesia divergens</name>
    <dbReference type="NCBI Taxonomy" id="32595"/>
    <lineage>
        <taxon>Eukaryota</taxon>
        <taxon>Sar</taxon>
        <taxon>Alveolata</taxon>
        <taxon>Apicomplexa</taxon>
        <taxon>Aconoidasida</taxon>
        <taxon>Piroplasmida</taxon>
        <taxon>Babesiidae</taxon>
        <taxon>Babesia</taxon>
    </lineage>
</organism>
<dbReference type="SUPFAM" id="SSF55681">
    <property type="entry name" value="Class II aaRS and biotin synthetases"/>
    <property type="match status" value="1"/>
</dbReference>
<dbReference type="AlphaFoldDB" id="A0AAD9GFF7"/>
<name>A0AAD9GFF7_BABDI</name>
<keyword evidence="2" id="KW-0547">Nucleotide-binding</keyword>
<dbReference type="PANTHER" id="PTHR42753">
    <property type="entry name" value="MITOCHONDRIAL RIBOSOME PROTEIN L39/PROLYL-TRNA LIGASE FAMILY MEMBER"/>
    <property type="match status" value="1"/>
</dbReference>
<feature type="signal peptide" evidence="5">
    <location>
        <begin position="1"/>
        <end position="22"/>
    </location>
</feature>
<keyword evidence="4 7" id="KW-0030">Aminoacyl-tRNA synthetase</keyword>
<dbReference type="InterPro" id="IPR045864">
    <property type="entry name" value="aa-tRNA-synth_II/BPL/LPL"/>
</dbReference>
<accession>A0AAD9GFF7</accession>
<evidence type="ECO:0000256" key="2">
    <source>
        <dbReference type="ARBA" id="ARBA00022741"/>
    </source>
</evidence>
<evidence type="ECO:0000256" key="4">
    <source>
        <dbReference type="ARBA" id="ARBA00023146"/>
    </source>
</evidence>
<evidence type="ECO:0000256" key="3">
    <source>
        <dbReference type="ARBA" id="ARBA00022840"/>
    </source>
</evidence>
<dbReference type="InterPro" id="IPR036621">
    <property type="entry name" value="Anticodon-bd_dom_sf"/>
</dbReference>
<dbReference type="Gene3D" id="3.30.930.10">
    <property type="entry name" value="Bira Bifunctional Protein, Domain 2"/>
    <property type="match status" value="1"/>
</dbReference>
<keyword evidence="1" id="KW-0436">Ligase</keyword>
<keyword evidence="3" id="KW-0067">ATP-binding</keyword>
<sequence length="502" mass="56581">MKQLHHIALSLIILAFPDLAFPQTPLVYAHLWNPSICLPYANIDTGFRNKCCTRSHTTQHAYRTVPNLFLHRLNAKHDEILGVPESRGDSFEGPHGRNISQLLHKTGILSKVAPGIYAGLPVGHKIMARLERVVRVEMARLGAHEISLPILQPEGIMISRLSEFGSDLYKVVDRHRQLLHLSPTCEEHLCLVVRSELSPLSKSRLPIRLYQIKTKFRDEIRPSDAGMRCREFTMKDAYSFHADTDSAFAAYVDFKECYKRIMDILQISYNVYENITEAGSDEEFRVLIDNHGEEPTEMEIAHLFQLGTSITTEAGLMYEDSGREQKPVYLNSYGIGLHRLLYAAISQHCDGDGLRVPQLMAPYDVAIVPCEHGDAESVKLAKDLQLMLGRRGLHSMLDDRDIPVKHRTNDLRTIGVPHIVYVSRSLQGAERHAPSAELAEGIKSCAATSNSYHLWQSETSIIARNKTSTHEDISGKMVRYVWRAADGEYVLPVSDLLDLLSV</sequence>
<gene>
    <name evidence="7" type="ORF">X943_001962</name>
</gene>
<evidence type="ECO:0000313" key="8">
    <source>
        <dbReference type="Proteomes" id="UP001195914"/>
    </source>
</evidence>
<dbReference type="InterPro" id="IPR006195">
    <property type="entry name" value="aa-tRNA-synth_II"/>
</dbReference>
<evidence type="ECO:0000259" key="6">
    <source>
        <dbReference type="PROSITE" id="PS50862"/>
    </source>
</evidence>
<dbReference type="PANTHER" id="PTHR42753:SF2">
    <property type="entry name" value="PROLINE--TRNA LIGASE"/>
    <property type="match status" value="1"/>
</dbReference>
<dbReference type="Proteomes" id="UP001195914">
    <property type="component" value="Unassembled WGS sequence"/>
</dbReference>
<dbReference type="Gene3D" id="3.40.50.800">
    <property type="entry name" value="Anticodon-binding domain"/>
    <property type="match status" value="1"/>
</dbReference>
<dbReference type="EMBL" id="JAHBMH010000033">
    <property type="protein sequence ID" value="KAK1937451.1"/>
    <property type="molecule type" value="Genomic_DNA"/>
</dbReference>
<dbReference type="GO" id="GO:0005524">
    <property type="term" value="F:ATP binding"/>
    <property type="evidence" value="ECO:0007669"/>
    <property type="project" value="UniProtKB-KW"/>
</dbReference>
<protein>
    <submittedName>
        <fullName evidence="7">tRNA synthetase class II core domain containing protein</fullName>
    </submittedName>
</protein>